<gene>
    <name evidence="3" type="ORF">NO357_15915</name>
</gene>
<protein>
    <submittedName>
        <fullName evidence="3">FliM/FliN family flagellar motor C-terminal domain-containing protein</fullName>
    </submittedName>
</protein>
<evidence type="ECO:0000313" key="3">
    <source>
        <dbReference type="EMBL" id="MDQ2091386.1"/>
    </source>
</evidence>
<feature type="region of interest" description="Disordered" evidence="1">
    <location>
        <begin position="1"/>
        <end position="26"/>
    </location>
</feature>
<dbReference type="Proteomes" id="UP001226762">
    <property type="component" value="Unassembled WGS sequence"/>
</dbReference>
<keyword evidence="3" id="KW-0282">Flagellum</keyword>
<dbReference type="InterPro" id="IPR036429">
    <property type="entry name" value="SpoA-like_sf"/>
</dbReference>
<feature type="domain" description="Flagellar motor switch protein FliN-like C-terminal" evidence="2">
    <location>
        <begin position="230"/>
        <end position="296"/>
    </location>
</feature>
<dbReference type="AlphaFoldDB" id="A0AAE4B7D8"/>
<dbReference type="SUPFAM" id="SSF101801">
    <property type="entry name" value="Surface presentation of antigens (SPOA)"/>
    <property type="match status" value="1"/>
</dbReference>
<keyword evidence="3" id="KW-0966">Cell projection</keyword>
<sequence length="422" mass="43580">MDEAERTHVLQRKARSGREEHQARVMTPPRALRLSLARVADELFGLPLSVSSIHVGETGQDGTVAGFADDHLIVVLDGPEGSIGAVSVDLAVLSGLIEMQTTGHVVPRDPDPRMPTQTDAALVAPLIDGMLAGFAENLSEAPETGWARGFRFGAMIEETRLLGLLLEALDFHVFRLQVDLGGGARSGEIMLALPVVAAPQADCPDPGAGAVAERATGAGGCSLRLGQGALMDAEACLTAVLHRIRLPLAEIGALRPGDVLHIPRTALAETRLETGTERNGIACRLGQINGHRAVRLNAGAGGAAAAAADADAMSWPQPPTMPEPRRSEPAQIAAAIGATEEAPDPDRERTQAGGAAVTGQRDHHADPAAPNSLPEDLHATEAAAGVGNESAPVLPGAPDLPDLSDPGDLGDVSDLPELALDA</sequence>
<evidence type="ECO:0000313" key="4">
    <source>
        <dbReference type="Proteomes" id="UP001226762"/>
    </source>
</evidence>
<evidence type="ECO:0000256" key="1">
    <source>
        <dbReference type="SAM" id="MobiDB-lite"/>
    </source>
</evidence>
<accession>A0AAE4B7D8</accession>
<reference evidence="3" key="1">
    <citation type="submission" date="2022-07" db="EMBL/GenBank/DDBJ databases">
        <authorList>
            <person name="Otstavnykh N."/>
            <person name="Isaeva M."/>
            <person name="Bystritskaya E."/>
        </authorList>
    </citation>
    <scope>NUCLEOTIDE SEQUENCE</scope>
    <source>
        <strain evidence="3">KCTC 52189</strain>
    </source>
</reference>
<dbReference type="InterPro" id="IPR001543">
    <property type="entry name" value="FliN-like_C"/>
</dbReference>
<keyword evidence="3" id="KW-0969">Cilium</keyword>
<dbReference type="EMBL" id="JANHAX010000005">
    <property type="protein sequence ID" value="MDQ2091386.1"/>
    <property type="molecule type" value="Genomic_DNA"/>
</dbReference>
<evidence type="ECO:0000259" key="2">
    <source>
        <dbReference type="Pfam" id="PF01052"/>
    </source>
</evidence>
<reference evidence="3" key="2">
    <citation type="submission" date="2023-02" db="EMBL/GenBank/DDBJ databases">
        <title>'Rhodoalgimonas zhirmunskyi' gen. nov., isolated from a red alga.</title>
        <authorList>
            <person name="Nedashkovskaya O.I."/>
            <person name="Otstavnykh N.Y."/>
            <person name="Bystritskaya E.P."/>
            <person name="Balabanova L.A."/>
            <person name="Isaeva M.P."/>
        </authorList>
    </citation>
    <scope>NUCLEOTIDE SEQUENCE</scope>
    <source>
        <strain evidence="3">KCTC 52189</strain>
    </source>
</reference>
<feature type="compositionally biased region" description="Low complexity" evidence="1">
    <location>
        <begin position="394"/>
        <end position="416"/>
    </location>
</feature>
<dbReference type="Pfam" id="PF01052">
    <property type="entry name" value="FliMN_C"/>
    <property type="match status" value="1"/>
</dbReference>
<comment type="caution">
    <text evidence="3">The sequence shown here is derived from an EMBL/GenBank/DDBJ whole genome shotgun (WGS) entry which is preliminary data.</text>
</comment>
<keyword evidence="4" id="KW-1185">Reference proteome</keyword>
<name>A0AAE4B7D8_9RHOB</name>
<dbReference type="Gene3D" id="2.30.330.10">
    <property type="entry name" value="SpoA-like"/>
    <property type="match status" value="1"/>
</dbReference>
<proteinExistence type="predicted"/>
<feature type="region of interest" description="Disordered" evidence="1">
    <location>
        <begin position="309"/>
        <end position="422"/>
    </location>
</feature>
<organism evidence="3 4">
    <name type="scientific">Marimonas arenosa</name>
    <dbReference type="NCBI Taxonomy" id="1795305"/>
    <lineage>
        <taxon>Bacteria</taxon>
        <taxon>Pseudomonadati</taxon>
        <taxon>Pseudomonadota</taxon>
        <taxon>Alphaproteobacteria</taxon>
        <taxon>Rhodobacterales</taxon>
        <taxon>Paracoccaceae</taxon>
        <taxon>Marimonas</taxon>
    </lineage>
</organism>
<dbReference type="RefSeq" id="WP_306736675.1">
    <property type="nucleotide sequence ID" value="NZ_JANHAX010000005.1"/>
</dbReference>